<accession>A0A7Z7BG80</accession>
<dbReference type="GO" id="GO:0016020">
    <property type="term" value="C:membrane"/>
    <property type="evidence" value="ECO:0007669"/>
    <property type="project" value="TreeGrafter"/>
</dbReference>
<dbReference type="Gene3D" id="3.40.50.720">
    <property type="entry name" value="NAD(P)-binding Rossmann-like Domain"/>
    <property type="match status" value="1"/>
</dbReference>
<evidence type="ECO:0000313" key="4">
    <source>
        <dbReference type="EMBL" id="SDJ15884.1"/>
    </source>
</evidence>
<dbReference type="PANTHER" id="PTHR44196:SF1">
    <property type="entry name" value="DEHYDROGENASE_REDUCTASE SDR FAMILY MEMBER 7B"/>
    <property type="match status" value="1"/>
</dbReference>
<comment type="similarity">
    <text evidence="1 3">Belongs to the short-chain dehydrogenases/reductases (SDR) family.</text>
</comment>
<keyword evidence="2" id="KW-0560">Oxidoreductase</keyword>
<dbReference type="PRINTS" id="PR00081">
    <property type="entry name" value="GDHRDH"/>
</dbReference>
<dbReference type="AlphaFoldDB" id="A0A7Z7BG80"/>
<protein>
    <submittedName>
        <fullName evidence="4">Short-chain dehydrogenase</fullName>
    </submittedName>
</protein>
<keyword evidence="5" id="KW-1185">Reference proteome</keyword>
<evidence type="ECO:0000313" key="5">
    <source>
        <dbReference type="Proteomes" id="UP000198900"/>
    </source>
</evidence>
<dbReference type="EMBL" id="FNDI01000035">
    <property type="protein sequence ID" value="SDJ15884.1"/>
    <property type="molecule type" value="Genomic_DNA"/>
</dbReference>
<gene>
    <name evidence="4" type="ORF">SAMN04487926_13565</name>
</gene>
<dbReference type="PANTHER" id="PTHR44196">
    <property type="entry name" value="DEHYDROGENASE/REDUCTASE SDR FAMILY MEMBER 7B"/>
    <property type="match status" value="1"/>
</dbReference>
<dbReference type="Pfam" id="PF00106">
    <property type="entry name" value="adh_short"/>
    <property type="match status" value="1"/>
</dbReference>
<dbReference type="InterPro" id="IPR002347">
    <property type="entry name" value="SDR_fam"/>
</dbReference>
<evidence type="ECO:0000256" key="1">
    <source>
        <dbReference type="ARBA" id="ARBA00006484"/>
    </source>
</evidence>
<reference evidence="4" key="1">
    <citation type="submission" date="2016-10" db="EMBL/GenBank/DDBJ databases">
        <authorList>
            <person name="Varghese N."/>
            <person name="Submissions S."/>
        </authorList>
    </citation>
    <scope>NUCLEOTIDE SEQUENCE [LARGE SCALE GENOMIC DNA]</scope>
    <source>
        <strain evidence="4">YR281</strain>
    </source>
</reference>
<comment type="caution">
    <text evidence="4">The sequence shown here is derived from an EMBL/GenBank/DDBJ whole genome shotgun (WGS) entry which is preliminary data.</text>
</comment>
<evidence type="ECO:0000256" key="2">
    <source>
        <dbReference type="ARBA" id="ARBA00023002"/>
    </source>
</evidence>
<dbReference type="InterPro" id="IPR036291">
    <property type="entry name" value="NAD(P)-bd_dom_sf"/>
</dbReference>
<dbReference type="SUPFAM" id="SSF51735">
    <property type="entry name" value="NAD(P)-binding Rossmann-fold domains"/>
    <property type="match status" value="1"/>
</dbReference>
<sequence>MTGRGMLFFENKVVVITGAGSGIGRALALELARRGARLALSDISSNGLAGTVAQLPTGTHVCSYVLDVSSRSEVFRHADEVVKHFGDVHFVINNAGTSVLATIEHSTLEEFERVLAINLWGVIHGTKAFLPKMLARHEGCIVNVSSVFGLVATPCSGAYTISKFGVRGLTETLWQELDGTGVRAVLVHPGGINTDISKVPSAKHEGELERKLKSANVRQMTTTPEQCAREILAGLIRGDKRLLVGNGARSLHWISRLLPNSYGMLVRRKLGV</sequence>
<dbReference type="FunFam" id="3.40.50.720:FF:000084">
    <property type="entry name" value="Short-chain dehydrogenase reductase"/>
    <property type="match status" value="1"/>
</dbReference>
<dbReference type="Proteomes" id="UP000198900">
    <property type="component" value="Unassembled WGS sequence"/>
</dbReference>
<dbReference type="CDD" id="cd05233">
    <property type="entry name" value="SDR_c"/>
    <property type="match status" value="1"/>
</dbReference>
<evidence type="ECO:0000256" key="3">
    <source>
        <dbReference type="RuleBase" id="RU000363"/>
    </source>
</evidence>
<proteinExistence type="inferred from homology"/>
<name>A0A7Z7BG80_9BURK</name>
<dbReference type="PRINTS" id="PR00080">
    <property type="entry name" value="SDRFAMILY"/>
</dbReference>
<organism evidence="4 5">
    <name type="scientific">Paraburkholderia steynii</name>
    <dbReference type="NCBI Taxonomy" id="1245441"/>
    <lineage>
        <taxon>Bacteria</taxon>
        <taxon>Pseudomonadati</taxon>
        <taxon>Pseudomonadota</taxon>
        <taxon>Betaproteobacteria</taxon>
        <taxon>Burkholderiales</taxon>
        <taxon>Burkholderiaceae</taxon>
        <taxon>Paraburkholderia</taxon>
    </lineage>
</organism>
<dbReference type="GO" id="GO:0016491">
    <property type="term" value="F:oxidoreductase activity"/>
    <property type="evidence" value="ECO:0007669"/>
    <property type="project" value="UniProtKB-KW"/>
</dbReference>